<dbReference type="AlphaFoldDB" id="A0A427APH1"/>
<reference evidence="1 2" key="1">
    <citation type="journal article" date="2014" name="Agronomy (Basel)">
        <title>A Draft Genome Sequence for Ensete ventricosum, the Drought-Tolerant Tree Against Hunger.</title>
        <authorList>
            <person name="Harrison J."/>
            <person name="Moore K.A."/>
            <person name="Paszkiewicz K."/>
            <person name="Jones T."/>
            <person name="Grant M."/>
            <person name="Ambacheew D."/>
            <person name="Muzemil S."/>
            <person name="Studholme D.J."/>
        </authorList>
    </citation>
    <scope>NUCLEOTIDE SEQUENCE [LARGE SCALE GENOMIC DNA]</scope>
</reference>
<dbReference type="EMBL" id="AMZH03001761">
    <property type="protein sequence ID" value="RRT78105.1"/>
    <property type="molecule type" value="Genomic_DNA"/>
</dbReference>
<organism evidence="1 2">
    <name type="scientific">Ensete ventricosum</name>
    <name type="common">Abyssinian banana</name>
    <name type="synonym">Musa ensete</name>
    <dbReference type="NCBI Taxonomy" id="4639"/>
    <lineage>
        <taxon>Eukaryota</taxon>
        <taxon>Viridiplantae</taxon>
        <taxon>Streptophyta</taxon>
        <taxon>Embryophyta</taxon>
        <taxon>Tracheophyta</taxon>
        <taxon>Spermatophyta</taxon>
        <taxon>Magnoliopsida</taxon>
        <taxon>Liliopsida</taxon>
        <taxon>Zingiberales</taxon>
        <taxon>Musaceae</taxon>
        <taxon>Ensete</taxon>
    </lineage>
</organism>
<evidence type="ECO:0000313" key="1">
    <source>
        <dbReference type="EMBL" id="RRT78105.1"/>
    </source>
</evidence>
<dbReference type="Proteomes" id="UP000287651">
    <property type="component" value="Unassembled WGS sequence"/>
</dbReference>
<gene>
    <name evidence="1" type="ORF">B296_00026146</name>
</gene>
<comment type="caution">
    <text evidence="1">The sequence shown here is derived from an EMBL/GenBank/DDBJ whole genome shotgun (WGS) entry which is preliminary data.</text>
</comment>
<protein>
    <submittedName>
        <fullName evidence="1">Uncharacterized protein</fullName>
    </submittedName>
</protein>
<evidence type="ECO:0000313" key="2">
    <source>
        <dbReference type="Proteomes" id="UP000287651"/>
    </source>
</evidence>
<proteinExistence type="predicted"/>
<sequence>MGGTVLCHPSHLRRDLHSIDDGREDTPSDVDSTIATKSWSARPLSSLLAARSARILSCWLRTSRPASCTRSMRAIIQ</sequence>
<name>A0A427APH1_ENSVE</name>
<accession>A0A427APH1</accession>